<comment type="caution">
    <text evidence="1">The sequence shown here is derived from an EMBL/GenBank/DDBJ whole genome shotgun (WGS) entry which is preliminary data.</text>
</comment>
<evidence type="ECO:0000313" key="2">
    <source>
        <dbReference type="Proteomes" id="UP000234341"/>
    </source>
</evidence>
<reference evidence="1 2" key="1">
    <citation type="submission" date="2017-12" db="EMBL/GenBank/DDBJ databases">
        <title>Genome sequence of the active heterotrophic nitrifier-denitrifier, Cupriavidus pauculus UM1.</title>
        <authorList>
            <person name="Putonti C."/>
            <person name="Castignetti D."/>
        </authorList>
    </citation>
    <scope>NUCLEOTIDE SEQUENCE [LARGE SCALE GENOMIC DNA]</scope>
    <source>
        <strain evidence="1 2">UM1</strain>
    </source>
</reference>
<name>A0A2N5CAE5_9BURK</name>
<evidence type="ECO:0000313" key="1">
    <source>
        <dbReference type="EMBL" id="PLP99203.1"/>
    </source>
</evidence>
<dbReference type="RefSeq" id="WP_101682857.1">
    <property type="nucleotide sequence ID" value="NZ_PJRP01000008.1"/>
</dbReference>
<protein>
    <submittedName>
        <fullName evidence="1">Uncharacterized protein</fullName>
    </submittedName>
</protein>
<dbReference type="Proteomes" id="UP000234341">
    <property type="component" value="Unassembled WGS sequence"/>
</dbReference>
<dbReference type="AlphaFoldDB" id="A0A2N5CAE5"/>
<organism evidence="1 2">
    <name type="scientific">Cupriavidus pauculus</name>
    <dbReference type="NCBI Taxonomy" id="82633"/>
    <lineage>
        <taxon>Bacteria</taxon>
        <taxon>Pseudomonadati</taxon>
        <taxon>Pseudomonadota</taxon>
        <taxon>Betaproteobacteria</taxon>
        <taxon>Burkholderiales</taxon>
        <taxon>Burkholderiaceae</taxon>
        <taxon>Cupriavidus</taxon>
    </lineage>
</organism>
<dbReference type="EMBL" id="PJRP01000008">
    <property type="protein sequence ID" value="PLP99203.1"/>
    <property type="molecule type" value="Genomic_DNA"/>
</dbReference>
<dbReference type="OrthoDB" id="8557243at2"/>
<proteinExistence type="predicted"/>
<sequence>MGLIGWMRERSTHADEYDKHEMAALAERVTRFNPRLRLVSHYARQLRPALARALTHVRALVHDVPAPRDASDHAWGVDPYIHAFFGTPHDVALTFSRSPELREFFGISPATQTATAVLGMTMTERRTLGVALEGDVMRSDVPQTNISFGDHQVTIIADSEAALRDEIVHRMFDQLALESLARFTSGKSRRDELDREQTLLVARLRLFERQGAGMRSVVGGDAPVSAAEAASLREQIASNEQALSELGATPGTLERQLECLTETLADAPARFSITHRPLRLSATNVLLAPDSTTPASDIDLLTAHVPGDPPLVRAFTLVNFARGDMVSPRALLDEAERYL</sequence>
<gene>
    <name evidence="1" type="ORF">CYJ10_18095</name>
</gene>
<accession>A0A2N5CAE5</accession>